<feature type="transmembrane region" description="Helical" evidence="5">
    <location>
        <begin position="78"/>
        <end position="96"/>
    </location>
</feature>
<sequence>MQAATQTVSNSKAMLWTGRVLSALPILFLFFDAVTHIIQLPTVVEATTQLGIPAGLAPVMGTILLVCVILYAIPQTSFLGAVLLTGYLGGAIATNLRLELSLFGNVLFPVYVALFIWGGLYLRDKRLRALILPRR</sequence>
<gene>
    <name evidence="6" type="ORF">KSX_77380</name>
</gene>
<evidence type="ECO:0000256" key="3">
    <source>
        <dbReference type="ARBA" id="ARBA00022989"/>
    </source>
</evidence>
<name>A0A8J3IA41_9CHLR</name>
<protein>
    <submittedName>
        <fullName evidence="6">Membrane protein</fullName>
    </submittedName>
</protein>
<evidence type="ECO:0000256" key="4">
    <source>
        <dbReference type="ARBA" id="ARBA00023136"/>
    </source>
</evidence>
<dbReference type="Proteomes" id="UP000612362">
    <property type="component" value="Unassembled WGS sequence"/>
</dbReference>
<dbReference type="Pfam" id="PF13564">
    <property type="entry name" value="DoxX_2"/>
    <property type="match status" value="1"/>
</dbReference>
<keyword evidence="7" id="KW-1185">Reference proteome</keyword>
<comment type="caution">
    <text evidence="6">The sequence shown here is derived from an EMBL/GenBank/DDBJ whole genome shotgun (WGS) entry which is preliminary data.</text>
</comment>
<feature type="transmembrane region" description="Helical" evidence="5">
    <location>
        <begin position="102"/>
        <end position="122"/>
    </location>
</feature>
<dbReference type="EMBL" id="BNJF01000005">
    <property type="protein sequence ID" value="GHO49575.1"/>
    <property type="molecule type" value="Genomic_DNA"/>
</dbReference>
<evidence type="ECO:0000313" key="7">
    <source>
        <dbReference type="Proteomes" id="UP000612362"/>
    </source>
</evidence>
<keyword evidence="4 5" id="KW-0472">Membrane</keyword>
<keyword evidence="2 5" id="KW-0812">Transmembrane</keyword>
<feature type="transmembrane region" description="Helical" evidence="5">
    <location>
        <begin position="50"/>
        <end position="71"/>
    </location>
</feature>
<organism evidence="6 7">
    <name type="scientific">Ktedonospora formicarum</name>
    <dbReference type="NCBI Taxonomy" id="2778364"/>
    <lineage>
        <taxon>Bacteria</taxon>
        <taxon>Bacillati</taxon>
        <taxon>Chloroflexota</taxon>
        <taxon>Ktedonobacteria</taxon>
        <taxon>Ktedonobacterales</taxon>
        <taxon>Ktedonobacteraceae</taxon>
        <taxon>Ktedonospora</taxon>
    </lineage>
</organism>
<keyword evidence="3 5" id="KW-1133">Transmembrane helix</keyword>
<proteinExistence type="predicted"/>
<evidence type="ECO:0000256" key="5">
    <source>
        <dbReference type="SAM" id="Phobius"/>
    </source>
</evidence>
<dbReference type="GO" id="GO:0016020">
    <property type="term" value="C:membrane"/>
    <property type="evidence" value="ECO:0007669"/>
    <property type="project" value="UniProtKB-SubCell"/>
</dbReference>
<dbReference type="RefSeq" id="WP_220198683.1">
    <property type="nucleotide sequence ID" value="NZ_BNJF01000005.1"/>
</dbReference>
<accession>A0A8J3IA41</accession>
<comment type="subcellular location">
    <subcellularLocation>
        <location evidence="1">Membrane</location>
        <topology evidence="1">Multi-pass membrane protein</topology>
    </subcellularLocation>
</comment>
<feature type="transmembrane region" description="Helical" evidence="5">
    <location>
        <begin position="20"/>
        <end position="38"/>
    </location>
</feature>
<reference evidence="6" key="1">
    <citation type="submission" date="2020-10" db="EMBL/GenBank/DDBJ databases">
        <title>Taxonomic study of unclassified bacteria belonging to the class Ktedonobacteria.</title>
        <authorList>
            <person name="Yabe S."/>
            <person name="Wang C.M."/>
            <person name="Zheng Y."/>
            <person name="Sakai Y."/>
            <person name="Cavaletti L."/>
            <person name="Monciardini P."/>
            <person name="Donadio S."/>
        </authorList>
    </citation>
    <scope>NUCLEOTIDE SEQUENCE</scope>
    <source>
        <strain evidence="6">SOSP1-1</strain>
    </source>
</reference>
<dbReference type="InterPro" id="IPR032808">
    <property type="entry name" value="DoxX"/>
</dbReference>
<evidence type="ECO:0000256" key="1">
    <source>
        <dbReference type="ARBA" id="ARBA00004141"/>
    </source>
</evidence>
<evidence type="ECO:0000256" key="2">
    <source>
        <dbReference type="ARBA" id="ARBA00022692"/>
    </source>
</evidence>
<evidence type="ECO:0000313" key="6">
    <source>
        <dbReference type="EMBL" id="GHO49575.1"/>
    </source>
</evidence>
<dbReference type="AlphaFoldDB" id="A0A8J3IA41"/>